<evidence type="ECO:0000313" key="3">
    <source>
        <dbReference type="Proteomes" id="UP000290682"/>
    </source>
</evidence>
<comment type="caution">
    <text evidence="2">The sequence shown here is derived from an EMBL/GenBank/DDBJ whole genome shotgun (WGS) entry which is preliminary data.</text>
</comment>
<feature type="domain" description="Bro-N" evidence="1">
    <location>
        <begin position="1"/>
        <end position="113"/>
    </location>
</feature>
<keyword evidence="3" id="KW-1185">Reference proteome</keyword>
<dbReference type="PROSITE" id="PS51750">
    <property type="entry name" value="BRO_N"/>
    <property type="match status" value="1"/>
</dbReference>
<accession>A0ABY0FAL9</accession>
<dbReference type="Proteomes" id="UP000290682">
    <property type="component" value="Unassembled WGS sequence"/>
</dbReference>
<protein>
    <recommendedName>
        <fullName evidence="1">Bro-N domain-containing protein</fullName>
    </recommendedName>
</protein>
<gene>
    <name evidence="2" type="ORF">EBB06_12475</name>
</gene>
<dbReference type="EMBL" id="REGR01000014">
    <property type="protein sequence ID" value="RXZ42702.1"/>
    <property type="molecule type" value="Genomic_DNA"/>
</dbReference>
<dbReference type="InterPro" id="IPR018877">
    <property type="entry name" value="Phage_P22_Orf201_C"/>
</dbReference>
<sequence length="169" mass="19342">MNALTFESQPLQLIEHDGRLWLKASDIARALGYTRTNKMSRIYAKHQAEFTPSMTCVVESTLSGFPNLTTENRLFSLRGAHLLGMFARTAKGMAFRRWVLDQLENIEAQNKANRSLMAEWFEAQAELDGQERFASLCGRGLNDHKRRKPTLSQRIMQIADRMQPSLLLN</sequence>
<reference evidence="2 3" key="1">
    <citation type="submission" date="2018-10" db="EMBL/GenBank/DDBJ databases">
        <title>Draft genome of Fastidiocella sp. strain 375T, a bacterium isolated from a karstic cave dripping water.</title>
        <authorList>
            <person name="Coelho C."/>
            <person name="Verissimo A."/>
            <person name="Tiago I."/>
        </authorList>
    </citation>
    <scope>NUCLEOTIDE SEQUENCE [LARGE SCALE GENOMIC DNA]</scope>
    <source>
        <strain evidence="2 3">CAVE-375</strain>
    </source>
</reference>
<dbReference type="RefSeq" id="WP_129213492.1">
    <property type="nucleotide sequence ID" value="NZ_REGR01000014.1"/>
</dbReference>
<proteinExistence type="predicted"/>
<dbReference type="SMART" id="SM01040">
    <property type="entry name" value="Bro-N"/>
    <property type="match status" value="1"/>
</dbReference>
<dbReference type="Pfam" id="PF10549">
    <property type="entry name" value="ORF11CD3"/>
    <property type="match status" value="1"/>
</dbReference>
<evidence type="ECO:0000313" key="2">
    <source>
        <dbReference type="EMBL" id="RXZ42702.1"/>
    </source>
</evidence>
<dbReference type="InterPro" id="IPR003497">
    <property type="entry name" value="BRO_N_domain"/>
</dbReference>
<name>A0ABY0FAL9_9NEIS</name>
<dbReference type="Pfam" id="PF02498">
    <property type="entry name" value="Bro-N"/>
    <property type="match status" value="1"/>
</dbReference>
<organism evidence="2 3">
    <name type="scientific">Crenobacter cavernae</name>
    <dbReference type="NCBI Taxonomy" id="2290923"/>
    <lineage>
        <taxon>Bacteria</taxon>
        <taxon>Pseudomonadati</taxon>
        <taxon>Pseudomonadota</taxon>
        <taxon>Betaproteobacteria</taxon>
        <taxon>Neisseriales</taxon>
        <taxon>Neisseriaceae</taxon>
        <taxon>Crenobacter</taxon>
    </lineage>
</organism>
<evidence type="ECO:0000259" key="1">
    <source>
        <dbReference type="PROSITE" id="PS51750"/>
    </source>
</evidence>